<proteinExistence type="predicted"/>
<organism evidence="3">
    <name type="scientific">Leptosphaeria maculans (strain JN3 / isolate v23.1.3 / race Av1-4-5-6-7-8)</name>
    <name type="common">Blackleg fungus</name>
    <name type="synonym">Phoma lingam</name>
    <dbReference type="NCBI Taxonomy" id="985895"/>
    <lineage>
        <taxon>Eukaryota</taxon>
        <taxon>Fungi</taxon>
        <taxon>Dikarya</taxon>
        <taxon>Ascomycota</taxon>
        <taxon>Pezizomycotina</taxon>
        <taxon>Dothideomycetes</taxon>
        <taxon>Pleosporomycetidae</taxon>
        <taxon>Pleosporales</taxon>
        <taxon>Pleosporineae</taxon>
        <taxon>Leptosphaeriaceae</taxon>
        <taxon>Plenodomus</taxon>
        <taxon>Plenodomus lingam/Leptosphaeria maculans species complex</taxon>
    </lineage>
</organism>
<name>E4ZZ66_LEPMJ</name>
<dbReference type="PANTHER" id="PTHR33112">
    <property type="entry name" value="DOMAIN PROTEIN, PUTATIVE-RELATED"/>
    <property type="match status" value="1"/>
</dbReference>
<keyword evidence="3" id="KW-1185">Reference proteome</keyword>
<evidence type="ECO:0000313" key="3">
    <source>
        <dbReference type="Proteomes" id="UP000002668"/>
    </source>
</evidence>
<dbReference type="InterPro" id="IPR010730">
    <property type="entry name" value="HET"/>
</dbReference>
<evidence type="ECO:0000313" key="2">
    <source>
        <dbReference type="EMBL" id="CBX96661.1"/>
    </source>
</evidence>
<dbReference type="STRING" id="985895.E4ZZ66"/>
<dbReference type="Pfam" id="PF06985">
    <property type="entry name" value="HET"/>
    <property type="match status" value="1"/>
</dbReference>
<feature type="domain" description="Heterokaryon incompatibility" evidence="1">
    <location>
        <begin position="8"/>
        <end position="163"/>
    </location>
</feature>
<protein>
    <recommendedName>
        <fullName evidence="1">Heterokaryon incompatibility domain-containing protein</fullName>
    </recommendedName>
</protein>
<dbReference type="OMA" id="VWKLRIN"/>
<dbReference type="GeneID" id="13290121"/>
<dbReference type="Proteomes" id="UP000002668">
    <property type="component" value="Genome"/>
</dbReference>
<dbReference type="OrthoDB" id="5362512at2759"/>
<dbReference type="AlphaFoldDB" id="E4ZZ66"/>
<accession>E4ZZ66</accession>
<gene>
    <name evidence="2" type="ORF">LEMA_P109260.1</name>
</gene>
<dbReference type="eggNOG" id="ENOG502SQCA">
    <property type="taxonomic scope" value="Eukaryota"/>
</dbReference>
<dbReference type="PANTHER" id="PTHR33112:SF9">
    <property type="entry name" value="HETEROKARYON INCOMPATIBILITY DOMAIN-CONTAINING PROTEIN"/>
    <property type="match status" value="1"/>
</dbReference>
<reference evidence="3" key="1">
    <citation type="journal article" date="2011" name="Nat. Commun.">
        <title>Effector diversification within compartments of the Leptosphaeria maculans genome affected by Repeat-Induced Point mutations.</title>
        <authorList>
            <person name="Rouxel T."/>
            <person name="Grandaubert J."/>
            <person name="Hane J.K."/>
            <person name="Hoede C."/>
            <person name="van de Wouw A.P."/>
            <person name="Couloux A."/>
            <person name="Dominguez V."/>
            <person name="Anthouard V."/>
            <person name="Bally P."/>
            <person name="Bourras S."/>
            <person name="Cozijnsen A.J."/>
            <person name="Ciuffetti L.M."/>
            <person name="Degrave A."/>
            <person name="Dilmaghani A."/>
            <person name="Duret L."/>
            <person name="Fudal I."/>
            <person name="Goodwin S.B."/>
            <person name="Gout L."/>
            <person name="Glaser N."/>
            <person name="Linglin J."/>
            <person name="Kema G.H.J."/>
            <person name="Lapalu N."/>
            <person name="Lawrence C.B."/>
            <person name="May K."/>
            <person name="Meyer M."/>
            <person name="Ollivier B."/>
            <person name="Poulain J."/>
            <person name="Schoch C.L."/>
            <person name="Simon A."/>
            <person name="Spatafora J.W."/>
            <person name="Stachowiak A."/>
            <person name="Turgeon B.G."/>
            <person name="Tyler B.M."/>
            <person name="Vincent D."/>
            <person name="Weissenbach J."/>
            <person name="Amselem J."/>
            <person name="Quesneville H."/>
            <person name="Oliver R.P."/>
            <person name="Wincker P."/>
            <person name="Balesdent M.-H."/>
            <person name="Howlett B.J."/>
        </authorList>
    </citation>
    <scope>NUCLEOTIDE SEQUENCE [LARGE SCALE GENOMIC DNA]</scope>
    <source>
        <strain evidence="3">JN3 / isolate v23.1.3 / race Av1-4-5-6-7-8</strain>
    </source>
</reference>
<dbReference type="VEuPathDB" id="FungiDB:LEMA_P109260.1"/>
<sequence>MSDQPYDYLVLSHRWEKQSTEQVQLLESNLADFQLDIPWDMLCASSQYKEAIRITCALGYQYLWIDSLCIMQKSDADWQHEASRMAIVYGNAVCNISLIFPTQQEMEDAARNDPRDWNSCILREATPTNPGLYLEHVGNVIDLPSWLQQHKWPLFERAWTFQEYLLSPRTLLVGHSNLMFQCSELFYDELLGPMGDGNGLIIDEEKSSKVHDFDFQKSFYFPATLGIVKDCPSLTQVPVLLFLQDWLKVFNEYRARKLTVTTDRVIAFAGVARVFSYLSRMTYLAGAWQECLAPCLLWHLDKKSNHVALRDNHLPNGSYYDYSVIVQEAAQTCHIPSWSWFSAPIYAYHNLHFLFLDVLSLRRKSNLKPPMACVNDISWAQLQHFQFGAHPQNSFLPSRNYADFCALGLTLRMRTLPVSAQLPIHLCSQLAHIKRFPKHPEDATLDCDPVFTYYHDDIAKPRRNPPRNALFALLAEIQIVRLGGKYHVQRILAGLVLVPSDREEGAWKRVGAWKLKVKIWGWLVDRANLLSVAERWKGYEIVGKAWGSEEITIV</sequence>
<dbReference type="EMBL" id="FP929129">
    <property type="protein sequence ID" value="CBX96661.1"/>
    <property type="molecule type" value="Genomic_DNA"/>
</dbReference>
<evidence type="ECO:0000259" key="1">
    <source>
        <dbReference type="Pfam" id="PF06985"/>
    </source>
</evidence>
<dbReference type="HOGENOM" id="CLU_002639_5_2_1"/>
<dbReference type="InParanoid" id="E4ZZ66"/>